<evidence type="ECO:0000313" key="2">
    <source>
        <dbReference type="Proteomes" id="UP000236291"/>
    </source>
</evidence>
<organism evidence="1 2">
    <name type="scientific">Trifolium pratense</name>
    <name type="common">Red clover</name>
    <dbReference type="NCBI Taxonomy" id="57577"/>
    <lineage>
        <taxon>Eukaryota</taxon>
        <taxon>Viridiplantae</taxon>
        <taxon>Streptophyta</taxon>
        <taxon>Embryophyta</taxon>
        <taxon>Tracheophyta</taxon>
        <taxon>Spermatophyta</taxon>
        <taxon>Magnoliopsida</taxon>
        <taxon>eudicotyledons</taxon>
        <taxon>Gunneridae</taxon>
        <taxon>Pentapetalae</taxon>
        <taxon>rosids</taxon>
        <taxon>fabids</taxon>
        <taxon>Fabales</taxon>
        <taxon>Fabaceae</taxon>
        <taxon>Papilionoideae</taxon>
        <taxon>50 kb inversion clade</taxon>
        <taxon>NPAAA clade</taxon>
        <taxon>Hologalegina</taxon>
        <taxon>IRL clade</taxon>
        <taxon>Trifolieae</taxon>
        <taxon>Trifolium</taxon>
    </lineage>
</organism>
<reference evidence="1 2" key="1">
    <citation type="journal article" date="2014" name="Am. J. Bot.">
        <title>Genome assembly and annotation for red clover (Trifolium pratense; Fabaceae).</title>
        <authorList>
            <person name="Istvanek J."/>
            <person name="Jaros M."/>
            <person name="Krenek A."/>
            <person name="Repkova J."/>
        </authorList>
    </citation>
    <scope>NUCLEOTIDE SEQUENCE [LARGE SCALE GENOMIC DNA]</scope>
    <source>
        <strain evidence="2">cv. Tatra</strain>
        <tissue evidence="1">Young leaves</tissue>
    </source>
</reference>
<dbReference type="AlphaFoldDB" id="A0A2K3JS47"/>
<protein>
    <submittedName>
        <fullName evidence="1">Uncharacterized protein</fullName>
    </submittedName>
</protein>
<accession>A0A2K3JS47</accession>
<reference evidence="1 2" key="2">
    <citation type="journal article" date="2017" name="Front. Plant Sci.">
        <title>Gene Classification and Mining of Molecular Markers Useful in Red Clover (Trifolium pratense) Breeding.</title>
        <authorList>
            <person name="Istvanek J."/>
            <person name="Dluhosova J."/>
            <person name="Dluhos P."/>
            <person name="Patkova L."/>
            <person name="Nedelnik J."/>
            <person name="Repkova J."/>
        </authorList>
    </citation>
    <scope>NUCLEOTIDE SEQUENCE [LARGE SCALE GENOMIC DNA]</scope>
    <source>
        <strain evidence="2">cv. Tatra</strain>
        <tissue evidence="1">Young leaves</tissue>
    </source>
</reference>
<evidence type="ECO:0000313" key="1">
    <source>
        <dbReference type="EMBL" id="PNX56857.1"/>
    </source>
</evidence>
<sequence>MLLPNSAASFLWEDLDPLKSLKYDIDEILYLFIQNLVLAYSSGLW</sequence>
<name>A0A2K3JS47_TRIPR</name>
<comment type="caution">
    <text evidence="1">The sequence shown here is derived from an EMBL/GenBank/DDBJ whole genome shotgun (WGS) entry which is preliminary data.</text>
</comment>
<proteinExistence type="predicted"/>
<gene>
    <name evidence="1" type="ORF">L195_g058411</name>
</gene>
<dbReference type="Proteomes" id="UP000236291">
    <property type="component" value="Unassembled WGS sequence"/>
</dbReference>
<dbReference type="EMBL" id="ASHM01121186">
    <property type="protein sequence ID" value="PNX56857.1"/>
    <property type="molecule type" value="Genomic_DNA"/>
</dbReference>